<dbReference type="Pfam" id="PF00494">
    <property type="entry name" value="SQS_PSY"/>
    <property type="match status" value="1"/>
</dbReference>
<gene>
    <name evidence="1" type="ORF">D1223_11045</name>
</gene>
<comment type="caution">
    <text evidence="1">The sequence shown here is derived from an EMBL/GenBank/DDBJ whole genome shotgun (WGS) entry which is preliminary data.</text>
</comment>
<keyword evidence="2" id="KW-1185">Reference proteome</keyword>
<dbReference type="Proteomes" id="UP000266385">
    <property type="component" value="Unassembled WGS sequence"/>
</dbReference>
<dbReference type="EMBL" id="QWFX01000013">
    <property type="protein sequence ID" value="RIJ27953.1"/>
    <property type="molecule type" value="Genomic_DNA"/>
</dbReference>
<protein>
    <recommendedName>
        <fullName evidence="3">Phytoene synthase</fullName>
    </recommendedName>
</protein>
<dbReference type="InterPro" id="IPR002060">
    <property type="entry name" value="Squ/phyt_synthse"/>
</dbReference>
<evidence type="ECO:0008006" key="3">
    <source>
        <dbReference type="Google" id="ProtNLM"/>
    </source>
</evidence>
<reference evidence="1 2" key="1">
    <citation type="submission" date="2018-08" db="EMBL/GenBank/DDBJ databases">
        <title>Henriciella mobilis sp. nov., isolated from seawater.</title>
        <authorList>
            <person name="Cheng H."/>
            <person name="Wu Y.-H."/>
            <person name="Xu X.-W."/>
            <person name="Guo L.-L."/>
        </authorList>
    </citation>
    <scope>NUCLEOTIDE SEQUENCE [LARGE SCALE GENOMIC DNA]</scope>
    <source>
        <strain evidence="1 2">JN25</strain>
    </source>
</reference>
<dbReference type="InterPro" id="IPR008949">
    <property type="entry name" value="Isoprenoid_synthase_dom_sf"/>
</dbReference>
<organism evidence="1 2">
    <name type="scientific">Henriciella mobilis</name>
    <dbReference type="NCBI Taxonomy" id="2305467"/>
    <lineage>
        <taxon>Bacteria</taxon>
        <taxon>Pseudomonadati</taxon>
        <taxon>Pseudomonadota</taxon>
        <taxon>Alphaproteobacteria</taxon>
        <taxon>Hyphomonadales</taxon>
        <taxon>Hyphomonadaceae</taxon>
        <taxon>Henriciella</taxon>
    </lineage>
</organism>
<evidence type="ECO:0000313" key="2">
    <source>
        <dbReference type="Proteomes" id="UP000266385"/>
    </source>
</evidence>
<dbReference type="Gene3D" id="1.10.600.10">
    <property type="entry name" value="Farnesyl Diphosphate Synthase"/>
    <property type="match status" value="1"/>
</dbReference>
<accession>A0A399RAZ5</accession>
<proteinExistence type="predicted"/>
<dbReference type="SUPFAM" id="SSF48576">
    <property type="entry name" value="Terpenoid synthases"/>
    <property type="match status" value="1"/>
</dbReference>
<dbReference type="AlphaFoldDB" id="A0A399RAZ5"/>
<name>A0A399RAZ5_9PROT</name>
<evidence type="ECO:0000313" key="1">
    <source>
        <dbReference type="EMBL" id="RIJ27953.1"/>
    </source>
</evidence>
<sequence length="219" mass="24369">MGSMPHSSTLTSPEIWASLDEKVRAGDEDRWLSSRYASKPERRALTALYAFAYELARVRLVVTEPGLGAIRFQWWREALEEIEQGKTPRAHDVVGALADMLAENRYDIGALKRLVDQFEDAFEDSDRALQPEALLTATAARVLANAHGWGTHITSLAPHVAALRRGERVGYGPVVARVPKSIRPAIAHLRLRRLYGRPTPPGKLSRRMCVLRGIITGQV</sequence>